<dbReference type="EMBL" id="WIXP02000004">
    <property type="protein sequence ID" value="KAF6212138.1"/>
    <property type="molecule type" value="Genomic_DNA"/>
</dbReference>
<evidence type="ECO:0000256" key="4">
    <source>
        <dbReference type="ARBA" id="ARBA00023125"/>
    </source>
</evidence>
<dbReference type="InterPro" id="IPR006612">
    <property type="entry name" value="THAP_Znf"/>
</dbReference>
<evidence type="ECO:0000256" key="6">
    <source>
        <dbReference type="SAM" id="Coils"/>
    </source>
</evidence>
<dbReference type="SMART" id="SM00692">
    <property type="entry name" value="DM3"/>
    <property type="match status" value="2"/>
</dbReference>
<dbReference type="Proteomes" id="UP000466442">
    <property type="component" value="Unassembled WGS sequence"/>
</dbReference>
<evidence type="ECO:0000256" key="2">
    <source>
        <dbReference type="ARBA" id="ARBA00022771"/>
    </source>
</evidence>
<name>A0A8S9XV65_APOLU</name>
<dbReference type="OrthoDB" id="6621318at2759"/>
<dbReference type="AlphaFoldDB" id="A0A8S9XV65"/>
<dbReference type="SUPFAM" id="SSF57716">
    <property type="entry name" value="Glucocorticoid receptor-like (DNA-binding domain)"/>
    <property type="match status" value="2"/>
</dbReference>
<keyword evidence="6" id="KW-0175">Coiled coil</keyword>
<feature type="domain" description="THAP-type" evidence="7">
    <location>
        <begin position="262"/>
        <end position="347"/>
    </location>
</feature>
<evidence type="ECO:0000313" key="9">
    <source>
        <dbReference type="Proteomes" id="UP000466442"/>
    </source>
</evidence>
<dbReference type="PANTHER" id="PTHR46927">
    <property type="entry name" value="AGAP005574-PA"/>
    <property type="match status" value="1"/>
</dbReference>
<evidence type="ECO:0000256" key="1">
    <source>
        <dbReference type="ARBA" id="ARBA00022723"/>
    </source>
</evidence>
<accession>A0A8S9XV65</accession>
<gene>
    <name evidence="8" type="ORF">GE061_012659</name>
</gene>
<keyword evidence="3" id="KW-0862">Zinc</keyword>
<dbReference type="PROSITE" id="PS50950">
    <property type="entry name" value="ZF_THAP"/>
    <property type="match status" value="2"/>
</dbReference>
<protein>
    <recommendedName>
        <fullName evidence="7">THAP-type domain-containing protein</fullName>
    </recommendedName>
</protein>
<sequence length="905" mass="105418">MIRRVKKQFKFMNNNKLITKYVEVVPRTINKNQRENEINKSSAGNFHENAGFLLLCITLLREMDKYVKCAVRTCSNNSKKSGNRIRYFRFPREDDLLTLWTVRCDRLDTWTPSTSFVCSSHFTADDYLEVTPGISRLHPEAVPSRNLGYDWDNDDRADVMMMEEDFTSDDDENNDSIARALMSMSERATSKTLPNTPLLNFPLTAGTFAPDNPSTSTELVPEQARLDKANDPNVIVITDITKKYKSLKQVPPQTPPKKKKHQKNLFCCVPTCSAFKGKDEDIRNGFHYFPREASEREKWVRAIFHNDLYIKNSRFICRRHFTTDDYRERPRSGTLPRLKKGAVPTQNIPICESEFLLARKKLWLDAFRRKPEDKNLTFVQQLSREPELQELLKRFVQDALKIDPSRAHVVPCIPRRGEKRGCGVPVQGTGIIPEKKKPKSKKTFEDLTEEEKAEYLAKKAKKEEEKKERLRLRELRKKLRRKQLSEERKMRLFEEKLERMELRKSNPQAYHELLAEERLMHRQEELSKKIASGKFKFPPNKSENLTMTSVELKSLKESDPEAYTRLLSDTSAKQRKERLAQKITDAAIIKNPVNFSDKIEIIANDPEKGGKYKIVVKKVFHRKRDMNKDYISQLAKNKKKSMEIVQNVIKEIDFTKAKRIKFAETEKLTKISKLRSMGIDVQGLGMIKNQPEKEAEPSSSEQPVVVEPMITGDDVAAGDDAPQDLVQDHQSVDDHFDDHFDDDHHSDNDPFGDINCSENFLDDMTDGYDHCYTNKTILPDEENRPKDPFDELKKQLEVLPEDLARALVKEKMDGYKETFKKQMTRMRALLQSKKKIDRKVKMLTRALCLSLREHIEEERFMRCFQESQNKTSRELIFIALIQFLLHLYINIKLFVIPNADQVLNL</sequence>
<dbReference type="InterPro" id="IPR052224">
    <property type="entry name" value="THAP_domain_protein"/>
</dbReference>
<reference evidence="8" key="1">
    <citation type="journal article" date="2021" name="Mol. Ecol. Resour.">
        <title>Apolygus lucorum genome provides insights into omnivorousness and mesophyll feeding.</title>
        <authorList>
            <person name="Liu Y."/>
            <person name="Liu H."/>
            <person name="Wang H."/>
            <person name="Huang T."/>
            <person name="Liu B."/>
            <person name="Yang B."/>
            <person name="Yin L."/>
            <person name="Li B."/>
            <person name="Zhang Y."/>
            <person name="Zhang S."/>
            <person name="Jiang F."/>
            <person name="Zhang X."/>
            <person name="Ren Y."/>
            <person name="Wang B."/>
            <person name="Wang S."/>
            <person name="Lu Y."/>
            <person name="Wu K."/>
            <person name="Fan W."/>
            <person name="Wang G."/>
        </authorList>
    </citation>
    <scope>NUCLEOTIDE SEQUENCE</scope>
    <source>
        <strain evidence="8">12Hb</strain>
    </source>
</reference>
<keyword evidence="1" id="KW-0479">Metal-binding</keyword>
<dbReference type="Gene3D" id="6.20.210.20">
    <property type="entry name" value="THAP domain"/>
    <property type="match status" value="2"/>
</dbReference>
<feature type="domain" description="THAP-type" evidence="7">
    <location>
        <begin position="63"/>
        <end position="146"/>
    </location>
</feature>
<keyword evidence="9" id="KW-1185">Reference proteome</keyword>
<dbReference type="SMART" id="SM00980">
    <property type="entry name" value="THAP"/>
    <property type="match status" value="2"/>
</dbReference>
<dbReference type="GO" id="GO:0003677">
    <property type="term" value="F:DNA binding"/>
    <property type="evidence" value="ECO:0007669"/>
    <property type="project" value="UniProtKB-UniRule"/>
</dbReference>
<evidence type="ECO:0000256" key="3">
    <source>
        <dbReference type="ARBA" id="ARBA00022833"/>
    </source>
</evidence>
<evidence type="ECO:0000259" key="7">
    <source>
        <dbReference type="PROSITE" id="PS50950"/>
    </source>
</evidence>
<dbReference type="InterPro" id="IPR038441">
    <property type="entry name" value="THAP_Znf_sf"/>
</dbReference>
<evidence type="ECO:0000256" key="5">
    <source>
        <dbReference type="PROSITE-ProRule" id="PRU00309"/>
    </source>
</evidence>
<comment type="caution">
    <text evidence="8">The sequence shown here is derived from an EMBL/GenBank/DDBJ whole genome shotgun (WGS) entry which is preliminary data.</text>
</comment>
<organism evidence="8 9">
    <name type="scientific">Apolygus lucorum</name>
    <name type="common">Small green plant bug</name>
    <name type="synonym">Lygocoris lucorum</name>
    <dbReference type="NCBI Taxonomy" id="248454"/>
    <lineage>
        <taxon>Eukaryota</taxon>
        <taxon>Metazoa</taxon>
        <taxon>Ecdysozoa</taxon>
        <taxon>Arthropoda</taxon>
        <taxon>Hexapoda</taxon>
        <taxon>Insecta</taxon>
        <taxon>Pterygota</taxon>
        <taxon>Neoptera</taxon>
        <taxon>Paraneoptera</taxon>
        <taxon>Hemiptera</taxon>
        <taxon>Heteroptera</taxon>
        <taxon>Panheteroptera</taxon>
        <taxon>Cimicomorpha</taxon>
        <taxon>Miridae</taxon>
        <taxon>Mirini</taxon>
        <taxon>Apolygus</taxon>
    </lineage>
</organism>
<keyword evidence="2 5" id="KW-0863">Zinc-finger</keyword>
<evidence type="ECO:0000313" key="8">
    <source>
        <dbReference type="EMBL" id="KAF6212138.1"/>
    </source>
</evidence>
<keyword evidence="4 5" id="KW-0238">DNA-binding</keyword>
<dbReference type="GO" id="GO:0008270">
    <property type="term" value="F:zinc ion binding"/>
    <property type="evidence" value="ECO:0007669"/>
    <property type="project" value="UniProtKB-KW"/>
</dbReference>
<feature type="coiled-coil region" evidence="6">
    <location>
        <begin position="445"/>
        <end position="503"/>
    </location>
</feature>
<dbReference type="PANTHER" id="PTHR46927:SF3">
    <property type="entry name" value="THAP-TYPE DOMAIN-CONTAINING PROTEIN"/>
    <property type="match status" value="1"/>
</dbReference>
<dbReference type="Pfam" id="PF05485">
    <property type="entry name" value="THAP"/>
    <property type="match status" value="2"/>
</dbReference>
<proteinExistence type="predicted"/>